<dbReference type="AlphaFoldDB" id="A0A1I8BVU6"/>
<feature type="transmembrane region" description="Helical" evidence="10">
    <location>
        <begin position="419"/>
        <end position="440"/>
    </location>
</feature>
<evidence type="ECO:0000313" key="13">
    <source>
        <dbReference type="WBParaSite" id="MhA1_Contig615.frz3.fgene1"/>
    </source>
</evidence>
<organism evidence="12 13">
    <name type="scientific">Meloidogyne hapla</name>
    <name type="common">Root-knot nematode worm</name>
    <dbReference type="NCBI Taxonomy" id="6305"/>
    <lineage>
        <taxon>Eukaryota</taxon>
        <taxon>Metazoa</taxon>
        <taxon>Ecdysozoa</taxon>
        <taxon>Nematoda</taxon>
        <taxon>Chromadorea</taxon>
        <taxon>Rhabditida</taxon>
        <taxon>Tylenchina</taxon>
        <taxon>Tylenchomorpha</taxon>
        <taxon>Tylenchoidea</taxon>
        <taxon>Meloidogynidae</taxon>
        <taxon>Meloidogyninae</taxon>
        <taxon>Meloidogyne</taxon>
    </lineage>
</organism>
<keyword evidence="9 10" id="KW-0472">Membrane</keyword>
<feature type="region of interest" description="Disordered" evidence="11">
    <location>
        <begin position="865"/>
        <end position="921"/>
    </location>
</feature>
<dbReference type="Proteomes" id="UP000095281">
    <property type="component" value="Unplaced"/>
</dbReference>
<sequence length="921" mass="105296">MFSSLKRANYNVIEEVEDENEPGTLKSMDLGRVTDIKLNEEEDAEEEGNPHFESAPPSHHGVAVSFSNKSDAELQASSDPTAEWDHIKDVDQFFAYIYEYYQQRGLTCIALRSLFSLLRFAFVVLFSTFLVQCVDYDVLFYNRNTTLDGQPLPAKRAIHNAFIPRCYARINPLMSLALFLAALFWLAHLFRICCRLIQFSEIHRFFISQLEIADSEMQNLTWAQVVDRLCGVQKRLHLIVNREAITPLDVCQRILRHKNYFSRHLIFFLHEFAFLSLGMSIIYQMDCDLIWNGFSCWGPWSPWKGPYALKDDFKDPLQADLLIELVRQLQRTLSIMAIANLIFFPFVFVYQLLFSFFSYSEHYQRDPNVFGMRKYSNYGREKLRHFNEMDHELDARLNKSYEFAARYTDQFISPLTQIIARNIAFVAASFFVVLCALTAIDEDTLKIEHVTTILSITGGAVLISRIFIPKENMVLCQQIFMQQIVANIHYAPRSWLADAHSTEIHKEFVQIFRMKTELLVEELLSPFLSPFILYFCVWKRVPEIVVFLHENTVTLEGLGDVCSLAQMNIVRDGDTRLVSLNQSICVEDENKKNKVQTRKRTPCGKVELSLLNFATQNPDWVPTGSEAEFIANVKDLVSTEVFGILENMENQRLLYQRSNNKSVVLPSNIEQKCPSVLQKSSENVTPTTSQQHGAVLAEQEEETFTTVVGTAPTASQIERQRQLQEQSLANILSNSSSLRGILTTSIHSHNQQQQMLLASSFITPASLSATVQPRNEQENKATEMSLHALAINHILAINTNPNEIIQQQNNRSRYKNNRGYGSIPKKISETQPILDSMAESNIWGVPATDISRLNNNMFTSSINSSSMLLRGGEGNTREEEEQEMKQIKKQQINTSTTSLSITAPPPPPLQPFYVDDKKVKK</sequence>
<dbReference type="PANTHER" id="PTHR13038:SF10">
    <property type="entry name" value="AUTOPHAGY-RELATED PROTEIN 9"/>
    <property type="match status" value="1"/>
</dbReference>
<name>A0A1I8BVU6_MELHA</name>
<dbReference type="GO" id="GO:0034497">
    <property type="term" value="P:protein localization to phagophore assembly site"/>
    <property type="evidence" value="ECO:0007669"/>
    <property type="project" value="TreeGrafter"/>
</dbReference>
<dbReference type="GO" id="GO:0005776">
    <property type="term" value="C:autophagosome"/>
    <property type="evidence" value="ECO:0007669"/>
    <property type="project" value="TreeGrafter"/>
</dbReference>
<feature type="transmembrane region" description="Helical" evidence="10">
    <location>
        <begin position="109"/>
        <end position="131"/>
    </location>
</feature>
<keyword evidence="8 10" id="KW-0445">Lipid transport</keyword>
<comment type="function">
    <text evidence="10">Phospholipid scramblase involved in autophagy. Cycles between the preautophagosomal structure/phagophore assembly site (PAS) and the cytoplasmic vesicle pool and supplies membrane for the growing autophagosome. Lipid scramblase activity plays a key role in preautophagosomal structure/phagophore assembly by distributing the phospholipids that arrive through ATG2 from the cytoplasmic to the luminal leaflet of the bilayer, thereby driving autophagosomal membrane expansion.</text>
</comment>
<dbReference type="GO" id="GO:0006869">
    <property type="term" value="P:lipid transport"/>
    <property type="evidence" value="ECO:0007669"/>
    <property type="project" value="UniProtKB-KW"/>
</dbReference>
<evidence type="ECO:0000256" key="10">
    <source>
        <dbReference type="RuleBase" id="RU364027"/>
    </source>
</evidence>
<keyword evidence="12" id="KW-1185">Reference proteome</keyword>
<evidence type="ECO:0000256" key="6">
    <source>
        <dbReference type="ARBA" id="ARBA00022989"/>
    </source>
</evidence>
<dbReference type="GO" id="GO:0061709">
    <property type="term" value="P:reticulophagy"/>
    <property type="evidence" value="ECO:0007669"/>
    <property type="project" value="TreeGrafter"/>
</dbReference>
<comment type="subcellular location">
    <subcellularLocation>
        <location evidence="1 10">Preautophagosomal structure membrane</location>
        <topology evidence="1 10">Multi-pass membrane protein</topology>
    </subcellularLocation>
</comment>
<dbReference type="WBParaSite" id="MhA1_Contig615.frz3.fgene1">
    <property type="protein sequence ID" value="MhA1_Contig615.frz3.fgene1"/>
    <property type="gene ID" value="MhA1_Contig615.frz3.fgene1"/>
</dbReference>
<evidence type="ECO:0000256" key="2">
    <source>
        <dbReference type="ARBA" id="ARBA00006185"/>
    </source>
</evidence>
<feature type="region of interest" description="Disordered" evidence="11">
    <location>
        <begin position="38"/>
        <end position="61"/>
    </location>
</feature>
<feature type="transmembrane region" description="Helical" evidence="10">
    <location>
        <begin position="265"/>
        <end position="285"/>
    </location>
</feature>
<evidence type="ECO:0000256" key="7">
    <source>
        <dbReference type="ARBA" id="ARBA00023006"/>
    </source>
</evidence>
<feature type="transmembrane region" description="Helical" evidence="10">
    <location>
        <begin position="335"/>
        <end position="357"/>
    </location>
</feature>
<evidence type="ECO:0000256" key="5">
    <source>
        <dbReference type="ARBA" id="ARBA00022692"/>
    </source>
</evidence>
<feature type="transmembrane region" description="Helical" evidence="10">
    <location>
        <begin position="452"/>
        <end position="468"/>
    </location>
</feature>
<keyword evidence="5 10" id="KW-0812">Transmembrane</keyword>
<comment type="similarity">
    <text evidence="2 10">Belongs to the ATG9 family.</text>
</comment>
<dbReference type="GO" id="GO:0034727">
    <property type="term" value="P:piecemeal microautophagy of the nucleus"/>
    <property type="evidence" value="ECO:0007669"/>
    <property type="project" value="TreeGrafter"/>
</dbReference>
<keyword evidence="6 10" id="KW-1133">Transmembrane helix</keyword>
<accession>A0A1I8BVU6</accession>
<dbReference type="GO" id="GO:0034045">
    <property type="term" value="C:phagophore assembly site membrane"/>
    <property type="evidence" value="ECO:0007669"/>
    <property type="project" value="UniProtKB-SubCell"/>
</dbReference>
<feature type="transmembrane region" description="Helical" evidence="10">
    <location>
        <begin position="173"/>
        <end position="194"/>
    </location>
</feature>
<evidence type="ECO:0000256" key="11">
    <source>
        <dbReference type="SAM" id="MobiDB-lite"/>
    </source>
</evidence>
<keyword evidence="4 10" id="KW-0813">Transport</keyword>
<protein>
    <recommendedName>
        <fullName evidence="3 10">Autophagy-related protein 9</fullName>
    </recommendedName>
</protein>
<evidence type="ECO:0000256" key="8">
    <source>
        <dbReference type="ARBA" id="ARBA00023055"/>
    </source>
</evidence>
<evidence type="ECO:0000256" key="4">
    <source>
        <dbReference type="ARBA" id="ARBA00022448"/>
    </source>
</evidence>
<evidence type="ECO:0000313" key="12">
    <source>
        <dbReference type="Proteomes" id="UP000095281"/>
    </source>
</evidence>
<dbReference type="InterPro" id="IPR007241">
    <property type="entry name" value="Autophagy-rel_prot_9"/>
</dbReference>
<dbReference type="PANTHER" id="PTHR13038">
    <property type="entry name" value="APG9 AUTOPHAGY 9"/>
    <property type="match status" value="1"/>
</dbReference>
<dbReference type="OMA" id="FHHAPVE"/>
<evidence type="ECO:0000256" key="9">
    <source>
        <dbReference type="ARBA" id="ARBA00023136"/>
    </source>
</evidence>
<reference evidence="13" key="1">
    <citation type="submission" date="2016-11" db="UniProtKB">
        <authorList>
            <consortium name="WormBaseParasite"/>
        </authorList>
    </citation>
    <scope>IDENTIFICATION</scope>
</reference>
<proteinExistence type="inferred from homology"/>
<dbReference type="GO" id="GO:0000422">
    <property type="term" value="P:autophagy of mitochondrion"/>
    <property type="evidence" value="ECO:0007669"/>
    <property type="project" value="TreeGrafter"/>
</dbReference>
<evidence type="ECO:0000256" key="1">
    <source>
        <dbReference type="ARBA" id="ARBA00004511"/>
    </source>
</evidence>
<evidence type="ECO:0000256" key="3">
    <source>
        <dbReference type="ARBA" id="ARBA00018074"/>
    </source>
</evidence>
<keyword evidence="7 10" id="KW-0072">Autophagy</keyword>
<dbReference type="Pfam" id="PF04109">
    <property type="entry name" value="ATG9"/>
    <property type="match status" value="1"/>
</dbReference>